<dbReference type="Pfam" id="PF06817">
    <property type="entry name" value="RVT_thumb"/>
    <property type="match status" value="1"/>
</dbReference>
<feature type="domain" description="Reverse transcriptase" evidence="9">
    <location>
        <begin position="253"/>
        <end position="443"/>
    </location>
</feature>
<dbReference type="PANTHER" id="PTHR41694:SF3">
    <property type="entry name" value="RNA-DIRECTED DNA POLYMERASE-RELATED"/>
    <property type="match status" value="1"/>
</dbReference>
<dbReference type="InterPro" id="IPR036862">
    <property type="entry name" value="Integrase_C_dom_sf_retrovir"/>
</dbReference>
<dbReference type="InterPro" id="IPR008916">
    <property type="entry name" value="Retrov_capsid_C"/>
</dbReference>
<dbReference type="AlphaFoldDB" id="A0A3M0KXP6"/>
<dbReference type="GO" id="GO:0004523">
    <property type="term" value="F:RNA-DNA hybrid ribonuclease activity"/>
    <property type="evidence" value="ECO:0007669"/>
    <property type="project" value="UniProtKB-EC"/>
</dbReference>
<evidence type="ECO:0000313" key="11">
    <source>
        <dbReference type="Proteomes" id="UP000269221"/>
    </source>
</evidence>
<dbReference type="InterPro" id="IPR000477">
    <property type="entry name" value="RT_dom"/>
</dbReference>
<reference evidence="10 11" key="1">
    <citation type="submission" date="2018-07" db="EMBL/GenBank/DDBJ databases">
        <title>A high quality draft genome assembly of the barn swallow (H. rustica rustica).</title>
        <authorList>
            <person name="Formenti G."/>
            <person name="Chiara M."/>
            <person name="Poveda L."/>
            <person name="Francoijs K.-J."/>
            <person name="Bonisoli-Alquati A."/>
            <person name="Canova L."/>
            <person name="Gianfranceschi L."/>
            <person name="Horner D.S."/>
            <person name="Saino N."/>
        </authorList>
    </citation>
    <scope>NUCLEOTIDE SEQUENCE [LARGE SCALE GENOMIC DNA]</scope>
    <source>
        <strain evidence="10">Chelidonia</strain>
        <tissue evidence="10">Blood</tissue>
    </source>
</reference>
<evidence type="ECO:0000256" key="3">
    <source>
        <dbReference type="ARBA" id="ARBA00022679"/>
    </source>
</evidence>
<keyword evidence="8" id="KW-0695">RNA-directed DNA polymerase</keyword>
<dbReference type="EC" id="3.1.26.4" evidence="2"/>
<dbReference type="SUPFAM" id="SSF56672">
    <property type="entry name" value="DNA/RNA polymerases"/>
    <property type="match status" value="2"/>
</dbReference>
<evidence type="ECO:0000313" key="10">
    <source>
        <dbReference type="EMBL" id="RMC18018.1"/>
    </source>
</evidence>
<dbReference type="Gene3D" id="3.10.10.10">
    <property type="entry name" value="HIV Type 1 Reverse Transcriptase, subunit A, domain 1"/>
    <property type="match status" value="1"/>
</dbReference>
<organism evidence="10 11">
    <name type="scientific">Hirundo rustica rustica</name>
    <dbReference type="NCBI Taxonomy" id="333673"/>
    <lineage>
        <taxon>Eukaryota</taxon>
        <taxon>Metazoa</taxon>
        <taxon>Chordata</taxon>
        <taxon>Craniata</taxon>
        <taxon>Vertebrata</taxon>
        <taxon>Euteleostomi</taxon>
        <taxon>Archelosauria</taxon>
        <taxon>Archosauria</taxon>
        <taxon>Dinosauria</taxon>
        <taxon>Saurischia</taxon>
        <taxon>Theropoda</taxon>
        <taxon>Coelurosauria</taxon>
        <taxon>Aves</taxon>
        <taxon>Neognathae</taxon>
        <taxon>Neoaves</taxon>
        <taxon>Telluraves</taxon>
        <taxon>Australaves</taxon>
        <taxon>Passeriformes</taxon>
        <taxon>Sylvioidea</taxon>
        <taxon>Hirundinidae</taxon>
        <taxon>Hirundo</taxon>
    </lineage>
</organism>
<dbReference type="EMBL" id="QRBI01000097">
    <property type="protein sequence ID" value="RMC18018.1"/>
    <property type="molecule type" value="Genomic_DNA"/>
</dbReference>
<comment type="caution">
    <text evidence="10">The sequence shown here is derived from an EMBL/GenBank/DDBJ whole genome shotgun (WGS) entry which is preliminary data.</text>
</comment>
<evidence type="ECO:0000256" key="1">
    <source>
        <dbReference type="ARBA" id="ARBA00010879"/>
    </source>
</evidence>
<dbReference type="GO" id="GO:0035613">
    <property type="term" value="F:RNA stem-loop binding"/>
    <property type="evidence" value="ECO:0007669"/>
    <property type="project" value="TreeGrafter"/>
</dbReference>
<keyword evidence="5" id="KW-0540">Nuclease</keyword>
<dbReference type="PROSITE" id="PS50878">
    <property type="entry name" value="RT_POL"/>
    <property type="match status" value="2"/>
</dbReference>
<name>A0A3M0KXP6_HIRRU</name>
<keyword evidence="7" id="KW-0378">Hydrolase</keyword>
<dbReference type="PANTHER" id="PTHR41694">
    <property type="entry name" value="ENDOGENOUS RETROVIRUS GROUP K MEMBER POL PROTEIN"/>
    <property type="match status" value="1"/>
</dbReference>
<evidence type="ECO:0000256" key="6">
    <source>
        <dbReference type="ARBA" id="ARBA00022759"/>
    </source>
</evidence>
<gene>
    <name evidence="10" type="ORF">DUI87_04894</name>
</gene>
<evidence type="ECO:0000256" key="7">
    <source>
        <dbReference type="ARBA" id="ARBA00022801"/>
    </source>
</evidence>
<dbReference type="InterPro" id="IPR043502">
    <property type="entry name" value="DNA/RNA_pol_sf"/>
</dbReference>
<dbReference type="Pfam" id="PF00078">
    <property type="entry name" value="RVT_1"/>
    <property type="match status" value="2"/>
</dbReference>
<dbReference type="InterPro" id="IPR043128">
    <property type="entry name" value="Rev_trsase/Diguanyl_cyclase"/>
</dbReference>
<evidence type="ECO:0000256" key="2">
    <source>
        <dbReference type="ARBA" id="ARBA00012180"/>
    </source>
</evidence>
<comment type="similarity">
    <text evidence="1">Belongs to the beta type-B retroviral polymerase family. HERV class-II K(HML-2) pol subfamily.</text>
</comment>
<evidence type="ECO:0000259" key="9">
    <source>
        <dbReference type="PROSITE" id="PS50878"/>
    </source>
</evidence>
<dbReference type="Gene3D" id="2.30.30.10">
    <property type="entry name" value="Integrase, C-terminal domain superfamily, retroviral"/>
    <property type="match status" value="1"/>
</dbReference>
<dbReference type="Proteomes" id="UP000269221">
    <property type="component" value="Unassembled WGS sequence"/>
</dbReference>
<dbReference type="Gene3D" id="1.10.1200.30">
    <property type="match status" value="1"/>
</dbReference>
<keyword evidence="11" id="KW-1185">Reference proteome</keyword>
<dbReference type="OrthoDB" id="9319918at2759"/>
<dbReference type="GO" id="GO:0003964">
    <property type="term" value="F:RNA-directed DNA polymerase activity"/>
    <property type="evidence" value="ECO:0007669"/>
    <property type="project" value="UniProtKB-KW"/>
</dbReference>
<dbReference type="Gene3D" id="3.30.70.270">
    <property type="match status" value="4"/>
</dbReference>
<dbReference type="InterPro" id="IPR010661">
    <property type="entry name" value="RVT_thumb"/>
</dbReference>
<evidence type="ECO:0000256" key="8">
    <source>
        <dbReference type="ARBA" id="ARBA00022918"/>
    </source>
</evidence>
<accession>A0A3M0KXP6</accession>
<protein>
    <recommendedName>
        <fullName evidence="2">ribonuclease H</fullName>
        <ecNumber evidence="2">3.1.26.4</ecNumber>
    </recommendedName>
</protein>
<evidence type="ECO:0000256" key="4">
    <source>
        <dbReference type="ARBA" id="ARBA00022695"/>
    </source>
</evidence>
<keyword evidence="4" id="KW-0548">Nucleotidyltransferase</keyword>
<keyword evidence="6" id="KW-0255">Endonuclease</keyword>
<keyword evidence="3" id="KW-0808">Transferase</keyword>
<evidence type="ECO:0000256" key="5">
    <source>
        <dbReference type="ARBA" id="ARBA00022722"/>
    </source>
</evidence>
<sequence>MALANANKQCKAAILSLPMELAPTLDDMLQVPTLNREALRKRYHWKFLPQGMKNSAFVCQQYLSFLLSPVRAAVGEAIILHYMDEVLVCAPNDDLLSQVLDLTIDSLVAAGFELQEEKIQRMPPWKHLGLETGKRTIVPQKLAVKNIIKTLADVQQLCGSLNWVLSLENNELPVILTVTFTDNYLERTAGVRQIEMKELKIQGYEVSSAFQQKSPDVIVKDPATRETKSPHDLVTWGCGYTYVSTPPGPKLRIATSQFQRNKGFRDQGILILFQRPVQCKLSQKINLRQINNIIEAIGFLQPGMPSLTMLPQNWKLAVIDIKDCFFQIPLHPDNAPRFAFSVPTISRETPRKRCHWWVLLQGMKDRPVIWQWYVASLLSPIRAAVEKAIIHHYMDGVLVCARSDDVLTHALDLTISALIVAELKLQESKIQRMPPWRYLGLELGKRTIVLQKFANKTKIKTLADVHQLCGALNWVRPWLGLTTEDLAPLFELLKGGEELSSSRVLTLEAEKALEKVQNIMSMRQANWYEPDLPF</sequence>
<proteinExistence type="inferred from homology"/>
<feature type="domain" description="Reverse transcriptase" evidence="9">
    <location>
        <begin position="1"/>
        <end position="132"/>
    </location>
</feature>